<reference evidence="2 3" key="1">
    <citation type="journal article" date="2021" name="MBio">
        <title>A New Model Trypanosomatid, Novymonas esmeraldas: Genomic Perception of Its 'Candidatus Pandoraea novymonadis' Endosymbiont.</title>
        <authorList>
            <person name="Zakharova A."/>
            <person name="Saura A."/>
            <person name="Butenko A."/>
            <person name="Podesvova L."/>
            <person name="Warmusova S."/>
            <person name="Kostygov A.Y."/>
            <person name="Nenarokova A."/>
            <person name="Lukes J."/>
            <person name="Opperdoes F.R."/>
            <person name="Yurchenko V."/>
        </authorList>
    </citation>
    <scope>NUCLEOTIDE SEQUENCE [LARGE SCALE GENOMIC DNA]</scope>
    <source>
        <strain evidence="2 3">E262AT.01</strain>
    </source>
</reference>
<evidence type="ECO:0000256" key="1">
    <source>
        <dbReference type="SAM" id="MobiDB-lite"/>
    </source>
</evidence>
<organism evidence="2 3">
    <name type="scientific">Novymonas esmeraldas</name>
    <dbReference type="NCBI Taxonomy" id="1808958"/>
    <lineage>
        <taxon>Eukaryota</taxon>
        <taxon>Discoba</taxon>
        <taxon>Euglenozoa</taxon>
        <taxon>Kinetoplastea</taxon>
        <taxon>Metakinetoplastina</taxon>
        <taxon>Trypanosomatida</taxon>
        <taxon>Trypanosomatidae</taxon>
        <taxon>Novymonas</taxon>
    </lineage>
</organism>
<dbReference type="EMBL" id="JAECZO010000078">
    <property type="protein sequence ID" value="KAK7196522.1"/>
    <property type="molecule type" value="Genomic_DNA"/>
</dbReference>
<protein>
    <submittedName>
        <fullName evidence="2">Uncharacterized protein</fullName>
    </submittedName>
</protein>
<sequence>MPRGRDARQQAQEAADQIAGAASQVQADTNGKAQEVQKAASDAAAAAQQQTESTAESIQNGAHNALNAVQSYVHEGQRIASEQKAQLQEAAKKAVDTAQGYVDDARKKADPYVESAKAKVESAKASVESARHSAQNAVDTAKEQVTAVRTKVSEKTQPYVNNYQEFDVTKTAAFHVLTHVLSILLYVLWRVTQAIPSARHVVHVIQQKEADAAVAQNCAAAVQRVPIVGPRTAQVATIAVNTVRTDLNEQIAQYKEAAQRPKTA</sequence>
<feature type="compositionally biased region" description="Low complexity" evidence="1">
    <location>
        <begin position="33"/>
        <end position="57"/>
    </location>
</feature>
<feature type="region of interest" description="Disordered" evidence="1">
    <location>
        <begin position="1"/>
        <end position="58"/>
    </location>
</feature>
<evidence type="ECO:0000313" key="3">
    <source>
        <dbReference type="Proteomes" id="UP001430356"/>
    </source>
</evidence>
<dbReference type="Proteomes" id="UP001430356">
    <property type="component" value="Unassembled WGS sequence"/>
</dbReference>
<dbReference type="AlphaFoldDB" id="A0AAW0ESK2"/>
<comment type="caution">
    <text evidence="2">The sequence shown here is derived from an EMBL/GenBank/DDBJ whole genome shotgun (WGS) entry which is preliminary data.</text>
</comment>
<evidence type="ECO:0000313" key="2">
    <source>
        <dbReference type="EMBL" id="KAK7196522.1"/>
    </source>
</evidence>
<proteinExistence type="predicted"/>
<dbReference type="Gene3D" id="1.20.120.20">
    <property type="entry name" value="Apolipoprotein"/>
    <property type="match status" value="1"/>
</dbReference>
<gene>
    <name evidence="2" type="ORF">NESM_000589900</name>
</gene>
<dbReference type="SUPFAM" id="SSF58113">
    <property type="entry name" value="Apolipoprotein A-I"/>
    <property type="match status" value="1"/>
</dbReference>
<keyword evidence="3" id="KW-1185">Reference proteome</keyword>
<accession>A0AAW0ESK2</accession>
<name>A0AAW0ESK2_9TRYP</name>
<feature type="compositionally biased region" description="Low complexity" evidence="1">
    <location>
        <begin position="9"/>
        <end position="24"/>
    </location>
</feature>